<evidence type="ECO:0000256" key="6">
    <source>
        <dbReference type="ARBA" id="ARBA00023136"/>
    </source>
</evidence>
<name>A0A1B2JHE2_PICPA</name>
<dbReference type="InterPro" id="IPR036259">
    <property type="entry name" value="MFS_trans_sf"/>
</dbReference>
<dbReference type="InterPro" id="IPR005829">
    <property type="entry name" value="Sugar_transporter_CS"/>
</dbReference>
<feature type="transmembrane region" description="Helical" evidence="7">
    <location>
        <begin position="438"/>
        <end position="458"/>
    </location>
</feature>
<feature type="transmembrane region" description="Helical" evidence="7">
    <location>
        <begin position="12"/>
        <end position="31"/>
    </location>
</feature>
<dbReference type="GO" id="GO:0016020">
    <property type="term" value="C:membrane"/>
    <property type="evidence" value="ECO:0007669"/>
    <property type="project" value="UniProtKB-SubCell"/>
</dbReference>
<dbReference type="PROSITE" id="PS50850">
    <property type="entry name" value="MFS"/>
    <property type="match status" value="1"/>
</dbReference>
<dbReference type="PROSITE" id="PS00217">
    <property type="entry name" value="SUGAR_TRANSPORT_2"/>
    <property type="match status" value="1"/>
</dbReference>
<dbReference type="OrthoDB" id="4540492at2759"/>
<feature type="transmembrane region" description="Helical" evidence="7">
    <location>
        <begin position="376"/>
        <end position="396"/>
    </location>
</feature>
<feature type="transmembrane region" description="Helical" evidence="7">
    <location>
        <begin position="73"/>
        <end position="92"/>
    </location>
</feature>
<dbReference type="GO" id="GO:0015149">
    <property type="term" value="F:hexose transmembrane transporter activity"/>
    <property type="evidence" value="ECO:0007669"/>
    <property type="project" value="TreeGrafter"/>
</dbReference>
<dbReference type="InterPro" id="IPR003663">
    <property type="entry name" value="Sugar/inositol_transpt"/>
</dbReference>
<evidence type="ECO:0000256" key="5">
    <source>
        <dbReference type="ARBA" id="ARBA00022989"/>
    </source>
</evidence>
<comment type="similarity">
    <text evidence="2">Belongs to the major facilitator superfamily. Sugar transporter (TC 2.A.1.1) family.</text>
</comment>
<dbReference type="InterPro" id="IPR045263">
    <property type="entry name" value="GLUT"/>
</dbReference>
<feature type="transmembrane region" description="Helical" evidence="7">
    <location>
        <begin position="163"/>
        <end position="182"/>
    </location>
</feature>
<evidence type="ECO:0000256" key="7">
    <source>
        <dbReference type="SAM" id="Phobius"/>
    </source>
</evidence>
<protein>
    <submittedName>
        <fullName evidence="9">BA75_03622T0</fullName>
    </submittedName>
</protein>
<sequence length="509" mass="56980">MHFDTQAQLTPTLGFNILVICLGSFLFGYHLSELNAPQRIISCRLHQEGPMSWWAQHPELFEQCIPMKSSQRAMITTMLSFGGLLGSLYSGWAATKIGRKKVSILVSLGYVLSSILLTIANSYAMLNLGRFIAGLSSGACLAVTPMLIFEITPVVHRGFMGTMMQLSICCGITTSQVMGYYYANDTQWRNIFLFNGLISLTYTFLLPFTMESPKWLITVKKDVKRATALLKKVRGTHKEVEGEVYHWRGLSVNQRHSKTYGSVTDTNSSEFNSLPAIEEELAPSKSRRYSVDINVDSITVWQLLTIPRFHKDVIAIIGLMLSIQLTGQNSITFYGVDVLSGMFPQNTSLINILLSVINIFITLVSSLLIDKTGRKPMLLMSDSLMIVGSFVLALSLRNDWTWAVVISVAVFVIGFSTGISSVPYLMIPEMLEHDVIPAAQALGATVNWTTGIIISYCFPIVNELLPTGEVYFIFTFICIAFFIFVVRRVPETQGKVNYNEVWKDYHFYT</sequence>
<dbReference type="AlphaFoldDB" id="A0A1B2JHE2"/>
<feature type="transmembrane region" description="Helical" evidence="7">
    <location>
        <begin position="313"/>
        <end position="336"/>
    </location>
</feature>
<keyword evidence="4 7" id="KW-0812">Transmembrane</keyword>
<evidence type="ECO:0000256" key="3">
    <source>
        <dbReference type="ARBA" id="ARBA00022448"/>
    </source>
</evidence>
<dbReference type="PANTHER" id="PTHR23503:SF8">
    <property type="entry name" value="FACILITATED GLUCOSE TRANSPORTER PROTEIN 1"/>
    <property type="match status" value="1"/>
</dbReference>
<dbReference type="InterPro" id="IPR020846">
    <property type="entry name" value="MFS_dom"/>
</dbReference>
<feature type="transmembrane region" description="Helical" evidence="7">
    <location>
        <begin position="348"/>
        <end position="369"/>
    </location>
</feature>
<organism evidence="9 10">
    <name type="scientific">Komagataella pastoris</name>
    <name type="common">Yeast</name>
    <name type="synonym">Pichia pastoris</name>
    <dbReference type="NCBI Taxonomy" id="4922"/>
    <lineage>
        <taxon>Eukaryota</taxon>
        <taxon>Fungi</taxon>
        <taxon>Dikarya</taxon>
        <taxon>Ascomycota</taxon>
        <taxon>Saccharomycotina</taxon>
        <taxon>Pichiomycetes</taxon>
        <taxon>Pichiales</taxon>
        <taxon>Pichiaceae</taxon>
        <taxon>Komagataella</taxon>
    </lineage>
</organism>
<keyword evidence="10" id="KW-1185">Reference proteome</keyword>
<feature type="transmembrane region" description="Helical" evidence="7">
    <location>
        <begin position="131"/>
        <end position="151"/>
    </location>
</feature>
<evidence type="ECO:0000313" key="9">
    <source>
        <dbReference type="EMBL" id="ANZ77238.1"/>
    </source>
</evidence>
<proteinExistence type="inferred from homology"/>
<dbReference type="Pfam" id="PF00083">
    <property type="entry name" value="Sugar_tr"/>
    <property type="match status" value="1"/>
</dbReference>
<feature type="transmembrane region" description="Helical" evidence="7">
    <location>
        <begin position="470"/>
        <end position="486"/>
    </location>
</feature>
<dbReference type="InterPro" id="IPR005828">
    <property type="entry name" value="MFS_sugar_transport-like"/>
</dbReference>
<feature type="transmembrane region" description="Helical" evidence="7">
    <location>
        <begin position="402"/>
        <end position="426"/>
    </location>
</feature>
<evidence type="ECO:0000313" key="10">
    <source>
        <dbReference type="Proteomes" id="UP000094565"/>
    </source>
</evidence>
<feature type="domain" description="Major facilitator superfamily (MFS) profile" evidence="8">
    <location>
        <begin position="16"/>
        <end position="493"/>
    </location>
</feature>
<dbReference type="SUPFAM" id="SSF103473">
    <property type="entry name" value="MFS general substrate transporter"/>
    <property type="match status" value="1"/>
</dbReference>
<evidence type="ECO:0000259" key="8">
    <source>
        <dbReference type="PROSITE" id="PS50850"/>
    </source>
</evidence>
<dbReference type="Proteomes" id="UP000094565">
    <property type="component" value="Chromosome 3"/>
</dbReference>
<comment type="subcellular location">
    <subcellularLocation>
        <location evidence="1">Membrane</location>
        <topology evidence="1">Multi-pass membrane protein</topology>
    </subcellularLocation>
</comment>
<gene>
    <name evidence="9" type="ORF">ATY40_BA7503622</name>
</gene>
<dbReference type="EMBL" id="CP014586">
    <property type="protein sequence ID" value="ANZ77238.1"/>
    <property type="molecule type" value="Genomic_DNA"/>
</dbReference>
<feature type="transmembrane region" description="Helical" evidence="7">
    <location>
        <begin position="104"/>
        <end position="125"/>
    </location>
</feature>
<reference evidence="9 10" key="1">
    <citation type="submission" date="2016-02" db="EMBL/GenBank/DDBJ databases">
        <title>Comparative genomic and transcriptomic foundation for Pichia pastoris.</title>
        <authorList>
            <person name="Love K.R."/>
            <person name="Shah K.A."/>
            <person name="Whittaker C.A."/>
            <person name="Wu J."/>
            <person name="Bartlett M.C."/>
            <person name="Ma D."/>
            <person name="Leeson R.L."/>
            <person name="Priest M."/>
            <person name="Young S.K."/>
            <person name="Love J.C."/>
        </authorList>
    </citation>
    <scope>NUCLEOTIDE SEQUENCE [LARGE SCALE GENOMIC DNA]</scope>
    <source>
        <strain evidence="9 10">ATCC 28485</strain>
    </source>
</reference>
<evidence type="ECO:0000256" key="2">
    <source>
        <dbReference type="ARBA" id="ARBA00010992"/>
    </source>
</evidence>
<keyword evidence="3" id="KW-0813">Transport</keyword>
<evidence type="ECO:0000256" key="4">
    <source>
        <dbReference type="ARBA" id="ARBA00022692"/>
    </source>
</evidence>
<accession>A0A1B2JHE2</accession>
<keyword evidence="6 7" id="KW-0472">Membrane</keyword>
<keyword evidence="5 7" id="KW-1133">Transmembrane helix</keyword>
<feature type="transmembrane region" description="Helical" evidence="7">
    <location>
        <begin position="188"/>
        <end position="208"/>
    </location>
</feature>
<dbReference type="PRINTS" id="PR00171">
    <property type="entry name" value="SUGRTRNSPORT"/>
</dbReference>
<dbReference type="Gene3D" id="1.20.1250.20">
    <property type="entry name" value="MFS general substrate transporter like domains"/>
    <property type="match status" value="1"/>
</dbReference>
<dbReference type="PANTHER" id="PTHR23503">
    <property type="entry name" value="SOLUTE CARRIER FAMILY 2"/>
    <property type="match status" value="1"/>
</dbReference>
<evidence type="ECO:0000256" key="1">
    <source>
        <dbReference type="ARBA" id="ARBA00004141"/>
    </source>
</evidence>